<keyword evidence="3" id="KW-1185">Reference proteome</keyword>
<dbReference type="AlphaFoldDB" id="A0A2H5QVT2"/>
<dbReference type="STRING" id="55188.A0A2H5QVT2"/>
<evidence type="ECO:0000313" key="3">
    <source>
        <dbReference type="Proteomes" id="UP000236630"/>
    </source>
</evidence>
<feature type="domain" description="Glyoxal oxidase N-terminal" evidence="1">
    <location>
        <begin position="19"/>
        <end position="73"/>
    </location>
</feature>
<organism evidence="2 3">
    <name type="scientific">Citrus unshiu</name>
    <name type="common">Satsuma mandarin</name>
    <name type="synonym">Citrus nobilis var. unshiu</name>
    <dbReference type="NCBI Taxonomy" id="55188"/>
    <lineage>
        <taxon>Eukaryota</taxon>
        <taxon>Viridiplantae</taxon>
        <taxon>Streptophyta</taxon>
        <taxon>Embryophyta</taxon>
        <taxon>Tracheophyta</taxon>
        <taxon>Spermatophyta</taxon>
        <taxon>Magnoliopsida</taxon>
        <taxon>eudicotyledons</taxon>
        <taxon>Gunneridae</taxon>
        <taxon>Pentapetalae</taxon>
        <taxon>rosids</taxon>
        <taxon>malvids</taxon>
        <taxon>Sapindales</taxon>
        <taxon>Rutaceae</taxon>
        <taxon>Aurantioideae</taxon>
        <taxon>Citrus</taxon>
    </lineage>
</organism>
<comment type="caution">
    <text evidence="2">The sequence shown here is derived from an EMBL/GenBank/DDBJ whole genome shotgun (WGS) entry which is preliminary data.</text>
</comment>
<sequence>MVQTDTWCSSGSSINMAPSRLKLTDLNLVWSMETMSMPHVMPDMLLLPINDVVFINGANHSTVGSNDAKHSNFNQ</sequence>
<dbReference type="Pfam" id="PF07250">
    <property type="entry name" value="Glyoxal_oxid_N"/>
    <property type="match status" value="1"/>
</dbReference>
<dbReference type="Gene3D" id="2.130.10.80">
    <property type="entry name" value="Galactose oxidase/kelch, beta-propeller"/>
    <property type="match status" value="1"/>
</dbReference>
<name>A0A2H5QVT2_CITUN</name>
<protein>
    <recommendedName>
        <fullName evidence="1">Glyoxal oxidase N-terminal domain-containing protein</fullName>
    </recommendedName>
</protein>
<dbReference type="InterPro" id="IPR037293">
    <property type="entry name" value="Gal_Oxidase_central_sf"/>
</dbReference>
<evidence type="ECO:0000313" key="2">
    <source>
        <dbReference type="EMBL" id="GAY68732.1"/>
    </source>
</evidence>
<dbReference type="InterPro" id="IPR009880">
    <property type="entry name" value="Glyoxal_oxidase_N"/>
</dbReference>
<proteinExistence type="predicted"/>
<gene>
    <name evidence="2" type="ORF">CUMW_266440</name>
</gene>
<dbReference type="Proteomes" id="UP000236630">
    <property type="component" value="Unassembled WGS sequence"/>
</dbReference>
<dbReference type="PANTHER" id="PTHR32208">
    <property type="entry name" value="SECRETED PROTEIN-RELATED"/>
    <property type="match status" value="1"/>
</dbReference>
<feature type="non-terminal residue" evidence="2">
    <location>
        <position position="75"/>
    </location>
</feature>
<evidence type="ECO:0000259" key="1">
    <source>
        <dbReference type="Pfam" id="PF07250"/>
    </source>
</evidence>
<dbReference type="PANTHER" id="PTHR32208:SF57">
    <property type="entry name" value="F14L17.20 PROTEIN"/>
    <property type="match status" value="1"/>
</dbReference>
<dbReference type="EMBL" id="BDQV01000965">
    <property type="protein sequence ID" value="GAY68732.1"/>
    <property type="molecule type" value="Genomic_DNA"/>
</dbReference>
<reference evidence="2 3" key="1">
    <citation type="journal article" date="2017" name="Front. Genet.">
        <title>Draft sequencing of the heterozygous diploid genome of Satsuma (Citrus unshiu Marc.) using a hybrid assembly approach.</title>
        <authorList>
            <person name="Shimizu T."/>
            <person name="Tanizawa Y."/>
            <person name="Mochizuki T."/>
            <person name="Nagasaki H."/>
            <person name="Yoshioka T."/>
            <person name="Toyoda A."/>
            <person name="Fujiyama A."/>
            <person name="Kaminuma E."/>
            <person name="Nakamura Y."/>
        </authorList>
    </citation>
    <scope>NUCLEOTIDE SEQUENCE [LARGE SCALE GENOMIC DNA]</scope>
    <source>
        <strain evidence="3">cv. Miyagawa wase</strain>
    </source>
</reference>
<accession>A0A2H5QVT2</accession>